<dbReference type="Pfam" id="PF10607">
    <property type="entry name" value="CTLH"/>
    <property type="match status" value="1"/>
</dbReference>
<dbReference type="PANTHER" id="PTHR12864">
    <property type="entry name" value="RAN BINDING PROTEIN 9-RELATED"/>
    <property type="match status" value="1"/>
</dbReference>
<organism evidence="3 4">
    <name type="scientific">Sporothrix bragantina</name>
    <dbReference type="NCBI Taxonomy" id="671064"/>
    <lineage>
        <taxon>Eukaryota</taxon>
        <taxon>Fungi</taxon>
        <taxon>Dikarya</taxon>
        <taxon>Ascomycota</taxon>
        <taxon>Pezizomycotina</taxon>
        <taxon>Sordariomycetes</taxon>
        <taxon>Sordariomycetidae</taxon>
        <taxon>Ophiostomatales</taxon>
        <taxon>Ophiostomataceae</taxon>
        <taxon>Sporothrix</taxon>
    </lineage>
</organism>
<comment type="function">
    <text evidence="1">Involved in the proteasome-dependent degradation of fructose-1,6-bisphosphatase.</text>
</comment>
<dbReference type="Proteomes" id="UP001642406">
    <property type="component" value="Unassembled WGS sequence"/>
</dbReference>
<gene>
    <name evidence="3" type="ORF">SBRCBS47491_005819</name>
</gene>
<dbReference type="EMBL" id="CAWUHC010000052">
    <property type="protein sequence ID" value="CAK7225226.1"/>
    <property type="molecule type" value="Genomic_DNA"/>
</dbReference>
<comment type="caution">
    <text evidence="3">The sequence shown here is derived from an EMBL/GenBank/DDBJ whole genome shotgun (WGS) entry which is preliminary data.</text>
</comment>
<evidence type="ECO:0000256" key="1">
    <source>
        <dbReference type="ARBA" id="ARBA00002343"/>
    </source>
</evidence>
<dbReference type="SMART" id="SM00668">
    <property type="entry name" value="CTLH"/>
    <property type="match status" value="1"/>
</dbReference>
<dbReference type="SMART" id="SM00757">
    <property type="entry name" value="CRA"/>
    <property type="match status" value="1"/>
</dbReference>
<dbReference type="InterPro" id="IPR050618">
    <property type="entry name" value="Ubq-SigPath_Reg"/>
</dbReference>
<dbReference type="SMART" id="SM00667">
    <property type="entry name" value="LisH"/>
    <property type="match status" value="1"/>
</dbReference>
<dbReference type="InterPro" id="IPR006595">
    <property type="entry name" value="CTLH_C"/>
</dbReference>
<accession>A0ABP0C0S8</accession>
<dbReference type="InterPro" id="IPR013144">
    <property type="entry name" value="CRA_dom"/>
</dbReference>
<evidence type="ECO:0000313" key="4">
    <source>
        <dbReference type="Proteomes" id="UP001642406"/>
    </source>
</evidence>
<dbReference type="InterPro" id="IPR006594">
    <property type="entry name" value="LisH"/>
</dbReference>
<dbReference type="InterPro" id="IPR024964">
    <property type="entry name" value="CTLH/CRA"/>
</dbReference>
<feature type="domain" description="CTLH" evidence="2">
    <location>
        <begin position="98"/>
        <end position="155"/>
    </location>
</feature>
<sequence>MASSSSTATPAKLSFETRVGNVKSPKSGLIFANTCFFSSSHGLRVKRTAATVKNIAQLTNGSDINALILDYLTMEGYPQAAANFSKEANLKPQQDGTFVNTRQQIQNAIHGGQIEDAISLLNHFNPEILDQDPTLYFALLRLQLVELIRRTNGVSNDFSVVVKFARDQLAPRAPMRKEFLKDLEETMVMLFFAPDKQPEPQKKLLSPELREDVANKVNKAILYHHSRRREAAIRHIVKMRAWAENVARDNKKDLPEVIDLGLNATADSRFHDHEHEAMITT</sequence>
<reference evidence="3 4" key="1">
    <citation type="submission" date="2024-01" db="EMBL/GenBank/DDBJ databases">
        <authorList>
            <person name="Allen C."/>
            <person name="Tagirdzhanova G."/>
        </authorList>
    </citation>
    <scope>NUCLEOTIDE SEQUENCE [LARGE SCALE GENOMIC DNA]</scope>
</reference>
<keyword evidence="4" id="KW-1185">Reference proteome</keyword>
<evidence type="ECO:0000259" key="2">
    <source>
        <dbReference type="PROSITE" id="PS50897"/>
    </source>
</evidence>
<dbReference type="PROSITE" id="PS50896">
    <property type="entry name" value="LISH"/>
    <property type="match status" value="1"/>
</dbReference>
<protein>
    <recommendedName>
        <fullName evidence="2">CTLH domain-containing protein</fullName>
    </recommendedName>
</protein>
<dbReference type="Pfam" id="PF08513">
    <property type="entry name" value="LisH"/>
    <property type="match status" value="1"/>
</dbReference>
<evidence type="ECO:0000313" key="3">
    <source>
        <dbReference type="EMBL" id="CAK7225226.1"/>
    </source>
</evidence>
<name>A0ABP0C0S8_9PEZI</name>
<dbReference type="PROSITE" id="PS50897">
    <property type="entry name" value="CTLH"/>
    <property type="match status" value="1"/>
</dbReference>
<proteinExistence type="predicted"/>